<dbReference type="InterPro" id="IPR036457">
    <property type="entry name" value="PPM-type-like_dom_sf"/>
</dbReference>
<dbReference type="Proteomes" id="UP000535182">
    <property type="component" value="Unassembled WGS sequence"/>
</dbReference>
<dbReference type="RefSeq" id="WP_183975358.1">
    <property type="nucleotide sequence ID" value="NZ_JACHEB010000003.1"/>
</dbReference>
<dbReference type="SUPFAM" id="SSF81606">
    <property type="entry name" value="PP2C-like"/>
    <property type="match status" value="1"/>
</dbReference>
<comment type="caution">
    <text evidence="3">The sequence shown here is derived from an EMBL/GenBank/DDBJ whole genome shotgun (WGS) entry which is preliminary data.</text>
</comment>
<keyword evidence="1 3" id="KW-0378">Hydrolase</keyword>
<dbReference type="GO" id="GO:0016791">
    <property type="term" value="F:phosphatase activity"/>
    <property type="evidence" value="ECO:0007669"/>
    <property type="project" value="TreeGrafter"/>
</dbReference>
<dbReference type="EMBL" id="JACHEB010000003">
    <property type="protein sequence ID" value="MBB5328144.1"/>
    <property type="molecule type" value="Genomic_DNA"/>
</dbReference>
<name>A0A9X0QDC3_9BACT</name>
<sequence length="437" mass="48121">MTDRPLSLKKKIARFLNEKLTPSGYASRDQFEEILLEVGRTLSLDELLVTCPRKISSALHLSSFHILLREDSDYVPQGTARDLTSGFIFPASSATILRLKRERRPSPFTKQTPDAWQLLASSHEIAALDALGAQLLIPFEGRTGLRGFATLAKPEGKHFLRHELRFLRELSQQMGRGLETARHVKSLSEEAVRRAKVNRELDLAREVQERLLPQSLPTVPGIDSAATYKSADEVGGDYYDLFITWKGLLCCVVADVSGKGIASALLMATLRASLRSLMINHREDPVTAVIEDLNRLLYEASSASRYATLVFFVYDPSAQTLTYVNAGHNPPLLLSDSQVTRLECGGPVLGLLPDATYEEQTLAFNPGDTLTIYTDGITEAINSRGAEWEEQGLLAAVLKQNSPSAAAAVQDILFSLHAFASGTPQVDDMTLLVLRRT</sequence>
<dbReference type="EC" id="3.1.3.3" evidence="3"/>
<dbReference type="Pfam" id="PF07228">
    <property type="entry name" value="SpoIIE"/>
    <property type="match status" value="1"/>
</dbReference>
<dbReference type="InterPro" id="IPR052016">
    <property type="entry name" value="Bact_Sigma-Reg"/>
</dbReference>
<evidence type="ECO:0000259" key="2">
    <source>
        <dbReference type="SMART" id="SM00331"/>
    </source>
</evidence>
<dbReference type="PANTHER" id="PTHR43156:SF2">
    <property type="entry name" value="STAGE II SPORULATION PROTEIN E"/>
    <property type="match status" value="1"/>
</dbReference>
<dbReference type="SUPFAM" id="SSF55781">
    <property type="entry name" value="GAF domain-like"/>
    <property type="match status" value="1"/>
</dbReference>
<reference evidence="3 4" key="1">
    <citation type="submission" date="2020-08" db="EMBL/GenBank/DDBJ databases">
        <title>Genomic Encyclopedia of Type Strains, Phase IV (KMG-V): Genome sequencing to study the core and pangenomes of soil and plant-associated prokaryotes.</title>
        <authorList>
            <person name="Whitman W."/>
        </authorList>
    </citation>
    <scope>NUCLEOTIDE SEQUENCE [LARGE SCALE GENOMIC DNA]</scope>
    <source>
        <strain evidence="3 4">X5P2</strain>
    </source>
</reference>
<proteinExistence type="predicted"/>
<dbReference type="InterPro" id="IPR001932">
    <property type="entry name" value="PPM-type_phosphatase-like_dom"/>
</dbReference>
<keyword evidence="4" id="KW-1185">Reference proteome</keyword>
<evidence type="ECO:0000313" key="4">
    <source>
        <dbReference type="Proteomes" id="UP000535182"/>
    </source>
</evidence>
<dbReference type="Gene3D" id="3.30.450.40">
    <property type="match status" value="1"/>
</dbReference>
<accession>A0A9X0QDC3</accession>
<dbReference type="PANTHER" id="PTHR43156">
    <property type="entry name" value="STAGE II SPORULATION PROTEIN E-RELATED"/>
    <property type="match status" value="1"/>
</dbReference>
<organism evidence="3 4">
    <name type="scientific">Tunturiibacter gelidiferens</name>
    <dbReference type="NCBI Taxonomy" id="3069689"/>
    <lineage>
        <taxon>Bacteria</taxon>
        <taxon>Pseudomonadati</taxon>
        <taxon>Acidobacteriota</taxon>
        <taxon>Terriglobia</taxon>
        <taxon>Terriglobales</taxon>
        <taxon>Acidobacteriaceae</taxon>
        <taxon>Tunturiibacter</taxon>
    </lineage>
</organism>
<dbReference type="Gene3D" id="3.60.40.10">
    <property type="entry name" value="PPM-type phosphatase domain"/>
    <property type="match status" value="1"/>
</dbReference>
<evidence type="ECO:0000313" key="3">
    <source>
        <dbReference type="EMBL" id="MBB5328144.1"/>
    </source>
</evidence>
<evidence type="ECO:0000256" key="1">
    <source>
        <dbReference type="ARBA" id="ARBA00022801"/>
    </source>
</evidence>
<feature type="domain" description="PPM-type phosphatase" evidence="2">
    <location>
        <begin position="219"/>
        <end position="436"/>
    </location>
</feature>
<dbReference type="SMART" id="SM00331">
    <property type="entry name" value="PP2C_SIG"/>
    <property type="match status" value="1"/>
</dbReference>
<protein>
    <submittedName>
        <fullName evidence="3">Sigma-B regulation protein RsbU (Phosphoserine phosphatase)</fullName>
        <ecNumber evidence="3">3.1.3.3</ecNumber>
    </submittedName>
</protein>
<dbReference type="AlphaFoldDB" id="A0A9X0QDC3"/>
<gene>
    <name evidence="3" type="ORF">HDF14_001750</name>
</gene>
<dbReference type="InterPro" id="IPR029016">
    <property type="entry name" value="GAF-like_dom_sf"/>
</dbReference>